<dbReference type="STRING" id="185007.SAMN02910350_02634"/>
<dbReference type="InterPro" id="IPR015421">
    <property type="entry name" value="PyrdxlP-dep_Trfase_major"/>
</dbReference>
<dbReference type="PANTHER" id="PTHR43643">
    <property type="entry name" value="HISTIDINOL-PHOSPHATE AMINOTRANSFERASE 2"/>
    <property type="match status" value="1"/>
</dbReference>
<dbReference type="Pfam" id="PF00155">
    <property type="entry name" value="Aminotran_1_2"/>
    <property type="match status" value="1"/>
</dbReference>
<proteinExistence type="inferred from homology"/>
<comment type="similarity">
    <text evidence="6">Belongs to the class-II pyridoxal-phosphate-dependent aminotransferase family. Histidinol-phosphate aminotransferase subfamily.</text>
</comment>
<reference evidence="8 9" key="1">
    <citation type="submission" date="2016-11" db="EMBL/GenBank/DDBJ databases">
        <authorList>
            <person name="Jaros S."/>
            <person name="Januszkiewicz K."/>
            <person name="Wedrychowicz H."/>
        </authorList>
    </citation>
    <scope>NUCLEOTIDE SEQUENCE [LARGE SCALE GENOMIC DNA]</scope>
    <source>
        <strain evidence="8 9">DSM 14809</strain>
    </source>
</reference>
<dbReference type="UniPathway" id="UPA00031">
    <property type="reaction ID" value="UER00012"/>
</dbReference>
<dbReference type="GO" id="GO:0004400">
    <property type="term" value="F:histidinol-phosphate transaminase activity"/>
    <property type="evidence" value="ECO:0007669"/>
    <property type="project" value="UniProtKB-UniRule"/>
</dbReference>
<evidence type="ECO:0000259" key="7">
    <source>
        <dbReference type="Pfam" id="PF00155"/>
    </source>
</evidence>
<dbReference type="HAMAP" id="MF_01023">
    <property type="entry name" value="HisC_aminotrans_2"/>
    <property type="match status" value="1"/>
</dbReference>
<evidence type="ECO:0000256" key="4">
    <source>
        <dbReference type="ARBA" id="ARBA00022679"/>
    </source>
</evidence>
<gene>
    <name evidence="6" type="primary">hisC</name>
    <name evidence="8" type="ORF">SAMN02745725_02615</name>
</gene>
<dbReference type="EMBL" id="FQYQ01000024">
    <property type="protein sequence ID" value="SHJ46967.1"/>
    <property type="molecule type" value="Genomic_DNA"/>
</dbReference>
<keyword evidence="6" id="KW-0028">Amino-acid biosynthesis</keyword>
<dbReference type="OrthoDB" id="9813612at2"/>
<comment type="subunit">
    <text evidence="2 6">Homodimer.</text>
</comment>
<dbReference type="GO" id="GO:0000105">
    <property type="term" value="P:L-histidine biosynthetic process"/>
    <property type="evidence" value="ECO:0007669"/>
    <property type="project" value="UniProtKB-UniRule"/>
</dbReference>
<dbReference type="RefSeq" id="WP_072918808.1">
    <property type="nucleotide sequence ID" value="NZ_FQYQ01000024.1"/>
</dbReference>
<comment type="catalytic activity">
    <reaction evidence="6">
        <text>L-histidinol phosphate + 2-oxoglutarate = 3-(imidazol-4-yl)-2-oxopropyl phosphate + L-glutamate</text>
        <dbReference type="Rhea" id="RHEA:23744"/>
        <dbReference type="ChEBI" id="CHEBI:16810"/>
        <dbReference type="ChEBI" id="CHEBI:29985"/>
        <dbReference type="ChEBI" id="CHEBI:57766"/>
        <dbReference type="ChEBI" id="CHEBI:57980"/>
        <dbReference type="EC" id="2.6.1.9"/>
    </reaction>
</comment>
<sequence>MSIFLVDEYKEMEPYVPGEQPKDKLYIKLNANETSLPPSPKVFEAISKSEIWNMSYYADPHCHEFRKAVASVYGVTEEEVFVGNGADEVLSFVLMSFFRRGMKIYFPDITYGFYRTYAKTYGLDMEEIPVKDDFSIDINDYMDLEGDIIFANPNNPTGRAIPIDDIEKLVKKNPERMVIVDEAYADYWGETCLPLATKYPNLVVVRTFSKSRNMAGTHIGFAIASKEIIADMNSIKFSFNPFNLNSVTMAAGIAAVKDTYYLDKCINRIVTNREQFKSDLENLGFHVIPSKANFVFCYHDTISSSELCEKLKEEGILTRHFADAKLDKYLRITIGTEQEMAVVLIAIKEILAEVKV</sequence>
<dbReference type="PANTHER" id="PTHR43643:SF3">
    <property type="entry name" value="HISTIDINOL-PHOSPHATE AMINOTRANSFERASE"/>
    <property type="match status" value="1"/>
</dbReference>
<evidence type="ECO:0000256" key="5">
    <source>
        <dbReference type="ARBA" id="ARBA00022898"/>
    </source>
</evidence>
<accession>A0A1M6JJS5</accession>
<dbReference type="AlphaFoldDB" id="A0A1M6JJS5"/>
<dbReference type="InterPro" id="IPR015422">
    <property type="entry name" value="PyrdxlP-dep_Trfase_small"/>
</dbReference>
<feature type="domain" description="Aminotransferase class I/classII large" evidence="7">
    <location>
        <begin position="26"/>
        <end position="346"/>
    </location>
</feature>
<dbReference type="InterPro" id="IPR004839">
    <property type="entry name" value="Aminotransferase_I/II_large"/>
</dbReference>
<feature type="modified residue" description="N6-(pyridoxal phosphate)lysine" evidence="6">
    <location>
        <position position="210"/>
    </location>
</feature>
<dbReference type="InterPro" id="IPR050106">
    <property type="entry name" value="HistidinolP_aminotransfase"/>
</dbReference>
<dbReference type="CDD" id="cd00609">
    <property type="entry name" value="AAT_like"/>
    <property type="match status" value="1"/>
</dbReference>
<dbReference type="InterPro" id="IPR015424">
    <property type="entry name" value="PyrdxlP-dep_Trfase"/>
</dbReference>
<comment type="pathway">
    <text evidence="6">Amino-acid biosynthesis; L-histidine biosynthesis; L-histidine from 5-phospho-alpha-D-ribose 1-diphosphate: step 7/9.</text>
</comment>
<evidence type="ECO:0000256" key="3">
    <source>
        <dbReference type="ARBA" id="ARBA00022576"/>
    </source>
</evidence>
<keyword evidence="4 6" id="KW-0808">Transferase</keyword>
<keyword evidence="3 6" id="KW-0032">Aminotransferase</keyword>
<dbReference type="Proteomes" id="UP000184185">
    <property type="component" value="Unassembled WGS sequence"/>
</dbReference>
<name>A0A1M6JJS5_PSEXY</name>
<evidence type="ECO:0000256" key="6">
    <source>
        <dbReference type="HAMAP-Rule" id="MF_01023"/>
    </source>
</evidence>
<dbReference type="EC" id="2.6.1.9" evidence="6"/>
<dbReference type="NCBIfam" id="TIGR01141">
    <property type="entry name" value="hisC"/>
    <property type="match status" value="1"/>
</dbReference>
<keyword evidence="9" id="KW-1185">Reference proteome</keyword>
<evidence type="ECO:0000313" key="9">
    <source>
        <dbReference type="Proteomes" id="UP000184185"/>
    </source>
</evidence>
<keyword evidence="5 6" id="KW-0663">Pyridoxal phosphate</keyword>
<organism evidence="8 9">
    <name type="scientific">Pseudobutyrivibrio xylanivorans DSM 14809</name>
    <dbReference type="NCBI Taxonomy" id="1123012"/>
    <lineage>
        <taxon>Bacteria</taxon>
        <taxon>Bacillati</taxon>
        <taxon>Bacillota</taxon>
        <taxon>Clostridia</taxon>
        <taxon>Lachnospirales</taxon>
        <taxon>Lachnospiraceae</taxon>
        <taxon>Pseudobutyrivibrio</taxon>
    </lineage>
</organism>
<dbReference type="SUPFAM" id="SSF53383">
    <property type="entry name" value="PLP-dependent transferases"/>
    <property type="match status" value="1"/>
</dbReference>
<evidence type="ECO:0000256" key="2">
    <source>
        <dbReference type="ARBA" id="ARBA00011738"/>
    </source>
</evidence>
<dbReference type="GO" id="GO:0030170">
    <property type="term" value="F:pyridoxal phosphate binding"/>
    <property type="evidence" value="ECO:0007669"/>
    <property type="project" value="InterPro"/>
</dbReference>
<comment type="cofactor">
    <cofactor evidence="1 6">
        <name>pyridoxal 5'-phosphate</name>
        <dbReference type="ChEBI" id="CHEBI:597326"/>
    </cofactor>
</comment>
<dbReference type="Gene3D" id="3.90.1150.10">
    <property type="entry name" value="Aspartate Aminotransferase, domain 1"/>
    <property type="match status" value="1"/>
</dbReference>
<dbReference type="InterPro" id="IPR005861">
    <property type="entry name" value="HisP_aminotrans"/>
</dbReference>
<evidence type="ECO:0000256" key="1">
    <source>
        <dbReference type="ARBA" id="ARBA00001933"/>
    </source>
</evidence>
<dbReference type="Gene3D" id="3.40.640.10">
    <property type="entry name" value="Type I PLP-dependent aspartate aminotransferase-like (Major domain)"/>
    <property type="match status" value="1"/>
</dbReference>
<protein>
    <recommendedName>
        <fullName evidence="6">Histidinol-phosphate aminotransferase</fullName>
        <ecNumber evidence="6">2.6.1.9</ecNumber>
    </recommendedName>
    <alternativeName>
        <fullName evidence="6">Imidazole acetol-phosphate transaminase</fullName>
    </alternativeName>
</protein>
<evidence type="ECO:0000313" key="8">
    <source>
        <dbReference type="EMBL" id="SHJ46967.1"/>
    </source>
</evidence>
<keyword evidence="6" id="KW-0368">Histidine biosynthesis</keyword>